<feature type="compositionally biased region" description="Polar residues" evidence="1">
    <location>
        <begin position="205"/>
        <end position="229"/>
    </location>
</feature>
<dbReference type="PANTHER" id="PTHR37463">
    <property type="entry name" value="GSL3115 PROTEIN"/>
    <property type="match status" value="1"/>
</dbReference>
<dbReference type="AlphaFoldDB" id="A0A7S4QE24"/>
<dbReference type="PANTHER" id="PTHR37463:SF5">
    <property type="entry name" value="DUF2256 DOMAIN-CONTAINING PROTEIN"/>
    <property type="match status" value="1"/>
</dbReference>
<accession>A0A7S4QE24</accession>
<organism evidence="2">
    <name type="scientific">Ditylum brightwellii</name>
    <dbReference type="NCBI Taxonomy" id="49249"/>
    <lineage>
        <taxon>Eukaryota</taxon>
        <taxon>Sar</taxon>
        <taxon>Stramenopiles</taxon>
        <taxon>Ochrophyta</taxon>
        <taxon>Bacillariophyta</taxon>
        <taxon>Mediophyceae</taxon>
        <taxon>Lithodesmiophycidae</taxon>
        <taxon>Lithodesmiales</taxon>
        <taxon>Lithodesmiaceae</taxon>
        <taxon>Ditylum</taxon>
    </lineage>
</organism>
<dbReference type="InterPro" id="IPR017136">
    <property type="entry name" value="UCP037205"/>
</dbReference>
<name>A0A7S4QE24_9STRA</name>
<reference evidence="2" key="1">
    <citation type="submission" date="2021-01" db="EMBL/GenBank/DDBJ databases">
        <authorList>
            <person name="Corre E."/>
            <person name="Pelletier E."/>
            <person name="Niang G."/>
            <person name="Scheremetjew M."/>
            <person name="Finn R."/>
            <person name="Kale V."/>
            <person name="Holt S."/>
            <person name="Cochrane G."/>
            <person name="Meng A."/>
            <person name="Brown T."/>
            <person name="Cohen L."/>
        </authorList>
    </citation>
    <scope>NUCLEOTIDE SEQUENCE</scope>
    <source>
        <strain evidence="2">GSO104</strain>
    </source>
</reference>
<feature type="region of interest" description="Disordered" evidence="1">
    <location>
        <begin position="291"/>
        <end position="315"/>
    </location>
</feature>
<evidence type="ECO:0008006" key="3">
    <source>
        <dbReference type="Google" id="ProtNLM"/>
    </source>
</evidence>
<gene>
    <name evidence="2" type="ORF">DBRI00130_LOCUS1476</name>
</gene>
<proteinExistence type="predicted"/>
<dbReference type="Pfam" id="PF10013">
    <property type="entry name" value="DUF2256"/>
    <property type="match status" value="1"/>
</dbReference>
<evidence type="ECO:0000256" key="1">
    <source>
        <dbReference type="SAM" id="MobiDB-lite"/>
    </source>
</evidence>
<feature type="compositionally biased region" description="Basic and acidic residues" evidence="1">
    <location>
        <begin position="188"/>
        <end position="197"/>
    </location>
</feature>
<protein>
    <recommendedName>
        <fullName evidence="3">DUF2256 domain-containing protein</fullName>
    </recommendedName>
</protein>
<evidence type="ECO:0000313" key="2">
    <source>
        <dbReference type="EMBL" id="CAE4580834.1"/>
    </source>
</evidence>
<feature type="region of interest" description="Disordered" evidence="1">
    <location>
        <begin position="182"/>
        <end position="243"/>
    </location>
</feature>
<sequence>MNTLKKKLYTGTFGFLENINFRLNFCRLTARTSLFAVQLLLFSSPRSAVAYLPSLLTARRSFYKTCHITNINPNSFYQNNRGIFTLIKKQYITQNSPIRVRSDLIFAASCQGDKGISSSTHNIVFQRTEREFHHSNFTSMPRGVKKENLPSKVCVTCGRPFTWRKKWERVWDEVTTCSKSCNRKRKESQRNENKSDTKIIGGSLLSETVTESETVNAEITSEQNNNPSTERPMVATENDDSDKSIVSEGEISFKSSLTETDEDMMGIIAQLEIDDDINDDPVERKKAERKAAKKAKKAERRAQREGRGNPSAGQKNCDMCSKSVDLLIRCTYDASGEWRMVCGSCWKTASGGVVDGDAAHPHYRYGGLWKNRRAQK</sequence>
<dbReference type="EMBL" id="HBNS01001833">
    <property type="protein sequence ID" value="CAE4580834.1"/>
    <property type="molecule type" value="Transcribed_RNA"/>
</dbReference>